<evidence type="ECO:0000313" key="4">
    <source>
        <dbReference type="EMBL" id="MCZ2722704.1"/>
    </source>
</evidence>
<evidence type="ECO:0000259" key="3">
    <source>
        <dbReference type="PROSITE" id="PS50977"/>
    </source>
</evidence>
<evidence type="ECO:0000313" key="5">
    <source>
        <dbReference type="Proteomes" id="UP001149719"/>
    </source>
</evidence>
<reference evidence="4" key="1">
    <citation type="submission" date="2022-12" db="EMBL/GenBank/DDBJ databases">
        <title>Marinomonas 15G1-11 sp. nov, isolated from marine algae.</title>
        <authorList>
            <person name="Butt M."/>
            <person name="Choi D.G."/>
            <person name="Kim J.M."/>
            <person name="Lee J.K."/>
            <person name="Baek J.H."/>
            <person name="Jeon C.O."/>
        </authorList>
    </citation>
    <scope>NUCLEOTIDE SEQUENCE</scope>
    <source>
        <strain evidence="4">15G1-11</strain>
    </source>
</reference>
<dbReference type="Proteomes" id="UP001149719">
    <property type="component" value="Unassembled WGS sequence"/>
</dbReference>
<dbReference type="RefSeq" id="WP_269126536.1">
    <property type="nucleotide sequence ID" value="NZ_JAPUBN010000018.1"/>
</dbReference>
<protein>
    <submittedName>
        <fullName evidence="4">TetR/AcrR family transcriptional regulator</fullName>
    </submittedName>
</protein>
<evidence type="ECO:0000256" key="2">
    <source>
        <dbReference type="PROSITE-ProRule" id="PRU00335"/>
    </source>
</evidence>
<dbReference type="InterPro" id="IPR001647">
    <property type="entry name" value="HTH_TetR"/>
</dbReference>
<dbReference type="Gene3D" id="1.10.357.10">
    <property type="entry name" value="Tetracycline Repressor, domain 2"/>
    <property type="match status" value="1"/>
</dbReference>
<feature type="DNA-binding region" description="H-T-H motif" evidence="2">
    <location>
        <begin position="26"/>
        <end position="45"/>
    </location>
</feature>
<dbReference type="SUPFAM" id="SSF46689">
    <property type="entry name" value="Homeodomain-like"/>
    <property type="match status" value="1"/>
</dbReference>
<evidence type="ECO:0000256" key="1">
    <source>
        <dbReference type="ARBA" id="ARBA00023125"/>
    </source>
</evidence>
<feature type="domain" description="HTH tetR-type" evidence="3">
    <location>
        <begin position="3"/>
        <end position="63"/>
    </location>
</feature>
<dbReference type="Pfam" id="PF00440">
    <property type="entry name" value="TetR_N"/>
    <property type="match status" value="1"/>
</dbReference>
<dbReference type="PROSITE" id="PS50977">
    <property type="entry name" value="HTH_TETR_2"/>
    <property type="match status" value="1"/>
</dbReference>
<sequence>MTPNKKEKWLEFALKQLVKHGAESLKIMPLCESLGVTKGSFYHHFKNRSDFINSLMIHWYEKTTLAFIKQANTEENALERLNKLDQVIATNDIEAEMHLRAWGLKEPSIVIHLEKIDDQRQSYLQSCFVELGMDVHIAKDVAMIAYAQLLGLLQLHPKPSKEEILRLSGIISRQFFTVLS</sequence>
<gene>
    <name evidence="4" type="ORF">O1D97_14060</name>
</gene>
<dbReference type="EMBL" id="JAPUBN010000018">
    <property type="protein sequence ID" value="MCZ2722704.1"/>
    <property type="molecule type" value="Genomic_DNA"/>
</dbReference>
<dbReference type="InterPro" id="IPR009057">
    <property type="entry name" value="Homeodomain-like_sf"/>
</dbReference>
<organism evidence="4 5">
    <name type="scientific">Marinomonas phaeophyticola</name>
    <dbReference type="NCBI Taxonomy" id="3004091"/>
    <lineage>
        <taxon>Bacteria</taxon>
        <taxon>Pseudomonadati</taxon>
        <taxon>Pseudomonadota</taxon>
        <taxon>Gammaproteobacteria</taxon>
        <taxon>Oceanospirillales</taxon>
        <taxon>Oceanospirillaceae</taxon>
        <taxon>Marinomonas</taxon>
    </lineage>
</organism>
<keyword evidence="5" id="KW-1185">Reference proteome</keyword>
<comment type="caution">
    <text evidence="4">The sequence shown here is derived from an EMBL/GenBank/DDBJ whole genome shotgun (WGS) entry which is preliminary data.</text>
</comment>
<accession>A0ABT4JWJ0</accession>
<proteinExistence type="predicted"/>
<keyword evidence="1 2" id="KW-0238">DNA-binding</keyword>
<name>A0ABT4JWJ0_9GAMM</name>